<accession>A0AAD7XAF3</accession>
<dbReference type="PANTHER" id="PTHR20963">
    <property type="entry name" value="MULTIPLE INOSITOL POLYPHOSPHATE PHOSPHATASE-RELATED"/>
    <property type="match status" value="1"/>
</dbReference>
<evidence type="ECO:0000313" key="3">
    <source>
        <dbReference type="Proteomes" id="UP001215151"/>
    </source>
</evidence>
<keyword evidence="1" id="KW-0378">Hydrolase</keyword>
<dbReference type="InterPro" id="IPR033379">
    <property type="entry name" value="Acid_Pase_AS"/>
</dbReference>
<dbReference type="Pfam" id="PF00328">
    <property type="entry name" value="His_Phos_2"/>
    <property type="match status" value="1"/>
</dbReference>
<dbReference type="PROSITE" id="PS00616">
    <property type="entry name" value="HIS_ACID_PHOSPHAT_1"/>
    <property type="match status" value="1"/>
</dbReference>
<proteinExistence type="predicted"/>
<dbReference type="Proteomes" id="UP001215151">
    <property type="component" value="Unassembled WGS sequence"/>
</dbReference>
<dbReference type="Gene3D" id="3.40.50.1240">
    <property type="entry name" value="Phosphoglycerate mutase-like"/>
    <property type="match status" value="1"/>
</dbReference>
<evidence type="ECO:0008006" key="4">
    <source>
        <dbReference type="Google" id="ProtNLM"/>
    </source>
</evidence>
<evidence type="ECO:0000313" key="2">
    <source>
        <dbReference type="EMBL" id="KAJ8474470.1"/>
    </source>
</evidence>
<organism evidence="2 3">
    <name type="scientific">Trametes cubensis</name>
    <dbReference type="NCBI Taxonomy" id="1111947"/>
    <lineage>
        <taxon>Eukaryota</taxon>
        <taxon>Fungi</taxon>
        <taxon>Dikarya</taxon>
        <taxon>Basidiomycota</taxon>
        <taxon>Agaricomycotina</taxon>
        <taxon>Agaricomycetes</taxon>
        <taxon>Polyporales</taxon>
        <taxon>Polyporaceae</taxon>
        <taxon>Trametes</taxon>
    </lineage>
</organism>
<dbReference type="SUPFAM" id="SSF53254">
    <property type="entry name" value="Phosphoglycerate mutase-like"/>
    <property type="match status" value="1"/>
</dbReference>
<dbReference type="PANTHER" id="PTHR20963:SF42">
    <property type="entry name" value="PHOSPHOGLYCERATE MUTASE-LIKE PROTEIN"/>
    <property type="match status" value="1"/>
</dbReference>
<protein>
    <recommendedName>
        <fullName evidence="4">Phosphoglycerate mutase-like protein</fullName>
    </recommendedName>
</protein>
<dbReference type="FunFam" id="3.40.50.1240:FF:000033">
    <property type="entry name" value="Chromosome 12, whole genome shotgun sequence"/>
    <property type="match status" value="1"/>
</dbReference>
<dbReference type="InterPro" id="IPR029033">
    <property type="entry name" value="His_PPase_superfam"/>
</dbReference>
<keyword evidence="3" id="KW-1185">Reference proteome</keyword>
<gene>
    <name evidence="2" type="ORF">ONZ51_g7201</name>
</gene>
<dbReference type="CDD" id="cd07061">
    <property type="entry name" value="HP_HAP_like"/>
    <property type="match status" value="1"/>
</dbReference>
<dbReference type="EMBL" id="JAPEVG010000187">
    <property type="protein sequence ID" value="KAJ8474470.1"/>
    <property type="molecule type" value="Genomic_DNA"/>
</dbReference>
<evidence type="ECO:0000256" key="1">
    <source>
        <dbReference type="ARBA" id="ARBA00022801"/>
    </source>
</evidence>
<sequence length="568" mass="62024">MPRRPSELDWPPTRSLRDPMAFPIHLLLAFCSASVVLASPFKGSTYAGATSTAVFPPPGATNTAVDSYFPGPAEVGHAGPTPTGDEPMLVATAPAAPVKEDVYPLIDPVEVQSPIGKPAFDPVRSWGNLSPWFSVGNKWGIDADATVPSGCELTQVHLLHRHGARYPTSGSGPSEFSAKLHAAATSKTGFSASGPLEFLNTWTYKLGAELLTPFGRQQLFDLGIAFRVKYGHLLNGFTDLPVFRTTSEARMVDSALNFAAGFFGVQQYQDSYHQLIIIEDDGFNNTLAPWTTCPNANNDIENIGYLASGNWTPIYLKDTVPRLQRYLKGVELDASDVRSMQDLCAYETVALGYSAFCELFTEDEWKGYEYAFDLELWYSFGPGNPASAAQGIGYVQELVARLTQTPLTEFSTSLNGTLDGSNVTFPLNQPIFVDATHDTVISVILVALNFTTMAANGPLPVDHIPKHQTYTGQHITPFASNLVGQVLSCPAKDKSHKKESYIRFLLNDGVVPLTGVTHCSDSKDGLCLVDDFVKGMKQRIAEVDFDYDCYANYTAPWPDYIIDGRMHK</sequence>
<dbReference type="InterPro" id="IPR000560">
    <property type="entry name" value="His_Pase_clade-2"/>
</dbReference>
<name>A0AAD7XAF3_9APHY</name>
<comment type="caution">
    <text evidence="2">The sequence shown here is derived from an EMBL/GenBank/DDBJ whole genome shotgun (WGS) entry which is preliminary data.</text>
</comment>
<dbReference type="AlphaFoldDB" id="A0AAD7XAF3"/>
<reference evidence="2" key="1">
    <citation type="submission" date="2022-11" db="EMBL/GenBank/DDBJ databases">
        <title>Genome Sequence of Cubamyces cubensis.</title>
        <authorList>
            <person name="Buettner E."/>
        </authorList>
    </citation>
    <scope>NUCLEOTIDE SEQUENCE</scope>
    <source>
        <strain evidence="2">MPL-01</strain>
    </source>
</reference>
<dbReference type="GO" id="GO:0003993">
    <property type="term" value="F:acid phosphatase activity"/>
    <property type="evidence" value="ECO:0007669"/>
    <property type="project" value="TreeGrafter"/>
</dbReference>